<dbReference type="AlphaFoldDB" id="A0A3M6UY66"/>
<dbReference type="EMBL" id="RCHS01000482">
    <property type="protein sequence ID" value="RMX58612.1"/>
    <property type="molecule type" value="Genomic_DNA"/>
</dbReference>
<dbReference type="Pfam" id="PF00651">
    <property type="entry name" value="BTB"/>
    <property type="match status" value="1"/>
</dbReference>
<dbReference type="PROSITE" id="PS50097">
    <property type="entry name" value="BTB"/>
    <property type="match status" value="1"/>
</dbReference>
<organism evidence="2 3">
    <name type="scientific">Pocillopora damicornis</name>
    <name type="common">Cauliflower coral</name>
    <name type="synonym">Millepora damicornis</name>
    <dbReference type="NCBI Taxonomy" id="46731"/>
    <lineage>
        <taxon>Eukaryota</taxon>
        <taxon>Metazoa</taxon>
        <taxon>Cnidaria</taxon>
        <taxon>Anthozoa</taxon>
        <taxon>Hexacorallia</taxon>
        <taxon>Scleractinia</taxon>
        <taxon>Astrocoeniina</taxon>
        <taxon>Pocilloporidae</taxon>
        <taxon>Pocillopora</taxon>
    </lineage>
</organism>
<protein>
    <recommendedName>
        <fullName evidence="1">BTB domain-containing protein</fullName>
    </recommendedName>
</protein>
<keyword evidence="3" id="KW-1185">Reference proteome</keyword>
<dbReference type="SUPFAM" id="SSF54695">
    <property type="entry name" value="POZ domain"/>
    <property type="match status" value="1"/>
</dbReference>
<dbReference type="InterPro" id="IPR011333">
    <property type="entry name" value="SKP1/BTB/POZ_sf"/>
</dbReference>
<accession>A0A3M6UY66</accession>
<reference evidence="2 3" key="1">
    <citation type="journal article" date="2018" name="Sci. Rep.">
        <title>Comparative analysis of the Pocillopora damicornis genome highlights role of immune system in coral evolution.</title>
        <authorList>
            <person name="Cunning R."/>
            <person name="Bay R.A."/>
            <person name="Gillette P."/>
            <person name="Baker A.C."/>
            <person name="Traylor-Knowles N."/>
        </authorList>
    </citation>
    <scope>NUCLEOTIDE SEQUENCE [LARGE SCALE GENOMIC DNA]</scope>
    <source>
        <strain evidence="2">RSMAS</strain>
        <tissue evidence="2">Whole animal</tissue>
    </source>
</reference>
<evidence type="ECO:0000313" key="3">
    <source>
        <dbReference type="Proteomes" id="UP000275408"/>
    </source>
</evidence>
<sequence>MACNIESSIVGLERNKRQSPRPASVNFGYVPTVSRWINSSRGWLTVPEVSASTKFSVDGKDFLVHKNVLAVSYKFFRDLFKVSPAVVHYELINVDGSAPKDILNFLHTGKYRLSHISDILILQDLKEV</sequence>
<evidence type="ECO:0000313" key="2">
    <source>
        <dbReference type="EMBL" id="RMX58612.1"/>
    </source>
</evidence>
<dbReference type="Proteomes" id="UP000275408">
    <property type="component" value="Unassembled WGS sequence"/>
</dbReference>
<dbReference type="Gene3D" id="3.30.710.10">
    <property type="entry name" value="Potassium Channel Kv1.1, Chain A"/>
    <property type="match status" value="1"/>
</dbReference>
<gene>
    <name evidence="2" type="ORF">pdam_00006468</name>
</gene>
<evidence type="ECO:0000259" key="1">
    <source>
        <dbReference type="PROSITE" id="PS50097"/>
    </source>
</evidence>
<comment type="caution">
    <text evidence="2">The sequence shown here is derived from an EMBL/GenBank/DDBJ whole genome shotgun (WGS) entry which is preliminary data.</text>
</comment>
<proteinExistence type="predicted"/>
<feature type="domain" description="BTB" evidence="1">
    <location>
        <begin position="51"/>
        <end position="115"/>
    </location>
</feature>
<dbReference type="InterPro" id="IPR000210">
    <property type="entry name" value="BTB/POZ_dom"/>
</dbReference>
<name>A0A3M6UY66_POCDA</name>